<feature type="transmembrane region" description="Helical" evidence="1">
    <location>
        <begin position="104"/>
        <end position="124"/>
    </location>
</feature>
<name>A0A6N7QH65_9XANT</name>
<dbReference type="Proteomes" id="UP000437931">
    <property type="component" value="Unassembled WGS sequence"/>
</dbReference>
<evidence type="ECO:0000313" key="3">
    <source>
        <dbReference type="EMBL" id="MRH75897.1"/>
    </source>
</evidence>
<reference evidence="4 5" key="1">
    <citation type="submission" date="2019-11" db="EMBL/GenBank/DDBJ databases">
        <title>First report of rice panicle blight caused by Xanthomonas sp. in Iran.</title>
        <authorList>
            <person name="Mirghasempour S.A."/>
            <person name="Huang S."/>
            <person name="Brady C.L."/>
            <person name="Studholme D.J."/>
        </authorList>
    </citation>
    <scope>NUCLEOTIDE SEQUENCE [LARGE SCALE GENOMIC DNA]</scope>
    <source>
        <strain evidence="2 5">ASD011</strain>
        <strain evidence="4">SAM114</strain>
    </source>
</reference>
<protein>
    <submittedName>
        <fullName evidence="2">Uncharacterized protein</fullName>
    </submittedName>
</protein>
<gene>
    <name evidence="2" type="ORF">GIY21_14865</name>
    <name evidence="3" type="ORF">GIY22_14835</name>
</gene>
<keyword evidence="1" id="KW-1133">Transmembrane helix</keyword>
<evidence type="ECO:0000313" key="5">
    <source>
        <dbReference type="Proteomes" id="UP000439314"/>
    </source>
</evidence>
<keyword evidence="1" id="KW-0812">Transmembrane</keyword>
<comment type="caution">
    <text evidence="2">The sequence shown here is derived from an EMBL/GenBank/DDBJ whole genome shotgun (WGS) entry which is preliminary data.</text>
</comment>
<feature type="transmembrane region" description="Helical" evidence="1">
    <location>
        <begin position="24"/>
        <end position="45"/>
    </location>
</feature>
<reference evidence="3" key="2">
    <citation type="journal article" date="2020" name="Plant Dis.">
        <title>A Grain Rot of Rice in Iran Caused by a Xanthomonas Strain Closely Related to X. sacchari.</title>
        <authorList>
            <person name="Mirghasempour S.A."/>
            <person name="Huang S."/>
            <person name="Studholme D.J."/>
            <person name="Brady C.L."/>
        </authorList>
    </citation>
    <scope>NUCLEOTIDE SEQUENCE</scope>
    <source>
        <strain evidence="3">SAM114</strain>
    </source>
</reference>
<evidence type="ECO:0000313" key="4">
    <source>
        <dbReference type="Proteomes" id="UP000437931"/>
    </source>
</evidence>
<keyword evidence="1" id="KW-0472">Membrane</keyword>
<evidence type="ECO:0000256" key="1">
    <source>
        <dbReference type="SAM" id="Phobius"/>
    </source>
</evidence>
<dbReference type="EMBL" id="WJPM01000013">
    <property type="protein sequence ID" value="MRH75897.1"/>
    <property type="molecule type" value="Genomic_DNA"/>
</dbReference>
<dbReference type="EMBL" id="WJPN01000013">
    <property type="protein sequence ID" value="MRH01575.1"/>
    <property type="molecule type" value="Genomic_DNA"/>
</dbReference>
<sequence length="188" mass="20476">MPPPPPPLPRTAARNQNIDAMAKLSLLIGVLSLLYSLGQALLLLTLPDGAIEGVLREAGLPLPPLLHWCVAHALALSWLSALLSAGLCAASWALLQRRDWARRAFIVFLVVTAAANFAVLPLLLQLLDLLQVWAPQHAFDPQQLQHDLALGRITLMVSGALTALVFAGLHGWLVYQLCRPALRAEFRR</sequence>
<organism evidence="2 5">
    <name type="scientific">Xanthomonas sontii</name>
    <dbReference type="NCBI Taxonomy" id="2650745"/>
    <lineage>
        <taxon>Bacteria</taxon>
        <taxon>Pseudomonadati</taxon>
        <taxon>Pseudomonadota</taxon>
        <taxon>Gammaproteobacteria</taxon>
        <taxon>Lysobacterales</taxon>
        <taxon>Lysobacteraceae</taxon>
        <taxon>Xanthomonas</taxon>
    </lineage>
</organism>
<proteinExistence type="predicted"/>
<evidence type="ECO:0000313" key="2">
    <source>
        <dbReference type="EMBL" id="MRH01575.1"/>
    </source>
</evidence>
<dbReference type="AlphaFoldDB" id="A0A6N7QH65"/>
<feature type="transmembrane region" description="Helical" evidence="1">
    <location>
        <begin position="65"/>
        <end position="92"/>
    </location>
</feature>
<keyword evidence="4" id="KW-1185">Reference proteome</keyword>
<accession>A0A6N7QH65</accession>
<feature type="transmembrane region" description="Helical" evidence="1">
    <location>
        <begin position="153"/>
        <end position="178"/>
    </location>
</feature>
<dbReference type="Proteomes" id="UP000439314">
    <property type="component" value="Unassembled WGS sequence"/>
</dbReference>